<reference evidence="1 2" key="2">
    <citation type="submission" date="2019-09" db="EMBL/GenBank/DDBJ databases">
        <title>Taxonomic note: a critical rebuttal of the proposed division of the genus Arcobacter into six genera, emended descriptions of Arcobacter anaerophilus and the genus Arcobacter, and an assessment of genus-level boundaries for Epsilonproteobacteria using in silico genomic comparator tools.</title>
        <authorList>
            <person name="On S.L.W."/>
            <person name="Miller W.G."/>
            <person name="Biggs P."/>
            <person name="Cornelius A."/>
            <person name="Vandamme P."/>
        </authorList>
    </citation>
    <scope>NUCLEOTIDE SEQUENCE [LARGE SCALE GENOMIC DNA]</scope>
    <source>
        <strain evidence="1 2">CCUG 56899</strain>
    </source>
</reference>
<reference evidence="1 2" key="1">
    <citation type="submission" date="2019-09" db="EMBL/GenBank/DDBJ databases">
        <title>Complete genome sequencing of four Arcobacter species reveals a diverse suite of mobile elements.</title>
        <authorList>
            <person name="Miller W.G."/>
            <person name="Yee E."/>
            <person name="Bono J.L."/>
        </authorList>
    </citation>
    <scope>NUCLEOTIDE SEQUENCE [LARGE SCALE GENOMIC DNA]</scope>
    <source>
        <strain evidence="1 2">CCUG 56899</strain>
    </source>
</reference>
<sequence>MILATIKEQLATKDKTILAKELGYNNQKNFEKTLNNFLKSSTIQKWCESAYYDLVNSSLEFFVKLLKILNIDDKIISNELEKINLYKKEQDRFKNSYIFVNTDFKRTTQAVHILAILENKRRISLNKEKDLYFKTIDEQLKIVSNIIKNHYKENIDELFIWGKIKSYKVYLEDKIYYFDTNGEIFASSNEVLENFATLII</sequence>
<organism evidence="1 2">
    <name type="scientific">Arcobacter porcinus</name>
    <dbReference type="NCBI Taxonomy" id="1935204"/>
    <lineage>
        <taxon>Bacteria</taxon>
        <taxon>Pseudomonadati</taxon>
        <taxon>Campylobacterota</taxon>
        <taxon>Epsilonproteobacteria</taxon>
        <taxon>Campylobacterales</taxon>
        <taxon>Arcobacteraceae</taxon>
        <taxon>Arcobacter</taxon>
    </lineage>
</organism>
<proteinExistence type="predicted"/>
<dbReference type="KEGG" id="apoc:APORC_1451"/>
<dbReference type="AlphaFoldDB" id="A0A5C2HFX4"/>
<dbReference type="Proteomes" id="UP000322644">
    <property type="component" value="Chromosome"/>
</dbReference>
<evidence type="ECO:0000313" key="1">
    <source>
        <dbReference type="EMBL" id="QEP41034.1"/>
    </source>
</evidence>
<dbReference type="RefSeq" id="WP_066387989.1">
    <property type="nucleotide sequence ID" value="NZ_CP036246.2"/>
</dbReference>
<gene>
    <name evidence="1" type="ORF">APORC_1451</name>
</gene>
<accession>A0A5C2HFX4</accession>
<name>A0A5C2HFX4_9BACT</name>
<dbReference type="EMBL" id="CP036246">
    <property type="protein sequence ID" value="QEP41034.1"/>
    <property type="molecule type" value="Genomic_DNA"/>
</dbReference>
<evidence type="ECO:0000313" key="2">
    <source>
        <dbReference type="Proteomes" id="UP000322644"/>
    </source>
</evidence>
<protein>
    <submittedName>
        <fullName evidence="1">Uncharacterized protein</fullName>
    </submittedName>
</protein>